<evidence type="ECO:0000256" key="2">
    <source>
        <dbReference type="SAM" id="Coils"/>
    </source>
</evidence>
<gene>
    <name evidence="5" type="ORF">A3D04_03895</name>
</gene>
<evidence type="ECO:0000256" key="1">
    <source>
        <dbReference type="ARBA" id="ARBA00022729"/>
    </source>
</evidence>
<dbReference type="Pfam" id="PF24568">
    <property type="entry name" value="CC_PcsB"/>
    <property type="match status" value="1"/>
</dbReference>
<dbReference type="STRING" id="1797714.A3D04_03895"/>
<reference evidence="5 6" key="1">
    <citation type="journal article" date="2016" name="Nat. Commun.">
        <title>Thousands of microbial genomes shed light on interconnected biogeochemical processes in an aquifer system.</title>
        <authorList>
            <person name="Anantharaman K."/>
            <person name="Brown C.T."/>
            <person name="Hug L.A."/>
            <person name="Sharon I."/>
            <person name="Castelle C.J."/>
            <person name="Probst A.J."/>
            <person name="Thomas B.C."/>
            <person name="Singh A."/>
            <person name="Wilkins M.J."/>
            <person name="Karaoz U."/>
            <person name="Brodie E.L."/>
            <person name="Williams K.H."/>
            <person name="Hubbard S.S."/>
            <person name="Banfield J.F."/>
        </authorList>
    </citation>
    <scope>NUCLEOTIDE SEQUENCE [LARGE SCALE GENOMIC DNA]</scope>
</reference>
<feature type="signal peptide" evidence="3">
    <location>
        <begin position="1"/>
        <end position="23"/>
    </location>
</feature>
<keyword evidence="1 3" id="KW-0732">Signal</keyword>
<feature type="coiled-coil region" evidence="2">
    <location>
        <begin position="49"/>
        <end position="90"/>
    </location>
</feature>
<protein>
    <recommendedName>
        <fullName evidence="4">Peptidoglycan hydrolase PcsB coiled-coil domain-containing protein</fullName>
    </recommendedName>
</protein>
<name>A0A1F5GC01_9BACT</name>
<comment type="caution">
    <text evidence="5">The sequence shown here is derived from an EMBL/GenBank/DDBJ whole genome shotgun (WGS) entry which is preliminary data.</text>
</comment>
<dbReference type="Proteomes" id="UP000177369">
    <property type="component" value="Unassembled WGS sequence"/>
</dbReference>
<sequence length="398" mass="44376">MKRLTIFLLLPLSLLIFSTTRIHGVSLEECENDSSANINECIDLFSQKIDELGNQKNTLASQIAQYDTQIKVTQLKISEATNTIEQLEKEIGVLGFRIGYVSESIGRLEELVKKRIVATYQQSFTSNLELILASDDFADVMLRLQYLKQVQENDKKVLASLQETRSNYANQKDEREEKQAAIEENKNKLEILGASLDAQRKDKAAFLAVTKNDESRYQQLLSQARAEFEAIQAIIAGGGVETQVGQVNQGQKIATIIQGASCNSGGTHIHFTVRRPGGVTDNPFKYLKAGVSYEENSGGDPFNPSGDWEWPISPPIKFNQGYGVTWAVQNDPFIKQIYSFHNGIDINSLSSSEVKAVQNGTLYRGTYSGLSGCALRYVRVDHESSDLDTLYLHVNYLL</sequence>
<keyword evidence="2" id="KW-0175">Coiled coil</keyword>
<dbReference type="AlphaFoldDB" id="A0A1F5GC01"/>
<dbReference type="InterPro" id="IPR057309">
    <property type="entry name" value="PcsB_CC"/>
</dbReference>
<dbReference type="Gene3D" id="6.10.250.3150">
    <property type="match status" value="1"/>
</dbReference>
<feature type="coiled-coil region" evidence="2">
    <location>
        <begin position="158"/>
        <end position="192"/>
    </location>
</feature>
<feature type="chain" id="PRO_5009518727" description="Peptidoglycan hydrolase PcsB coiled-coil domain-containing protein" evidence="3">
    <location>
        <begin position="24"/>
        <end position="398"/>
    </location>
</feature>
<dbReference type="InterPro" id="IPR011055">
    <property type="entry name" value="Dup_hybrid_motif"/>
</dbReference>
<proteinExistence type="predicted"/>
<dbReference type="Gene3D" id="2.70.70.10">
    <property type="entry name" value="Glucose Permease (Domain IIA)"/>
    <property type="match status" value="1"/>
</dbReference>
<accession>A0A1F5GC01</accession>
<evidence type="ECO:0000256" key="3">
    <source>
        <dbReference type="SAM" id="SignalP"/>
    </source>
</evidence>
<organism evidence="5 6">
    <name type="scientific">Candidatus Curtissbacteria bacterium RIFCSPHIGHO2_02_FULL_40_16b</name>
    <dbReference type="NCBI Taxonomy" id="1797714"/>
    <lineage>
        <taxon>Bacteria</taxon>
        <taxon>Candidatus Curtissiibacteriota</taxon>
    </lineage>
</organism>
<evidence type="ECO:0000313" key="6">
    <source>
        <dbReference type="Proteomes" id="UP000177369"/>
    </source>
</evidence>
<evidence type="ECO:0000313" key="5">
    <source>
        <dbReference type="EMBL" id="OGD89354.1"/>
    </source>
</evidence>
<dbReference type="EMBL" id="MFBD01000005">
    <property type="protein sequence ID" value="OGD89354.1"/>
    <property type="molecule type" value="Genomic_DNA"/>
</dbReference>
<feature type="domain" description="Peptidoglycan hydrolase PcsB coiled-coil" evidence="4">
    <location>
        <begin position="102"/>
        <end position="164"/>
    </location>
</feature>
<dbReference type="SUPFAM" id="SSF51261">
    <property type="entry name" value="Duplicated hybrid motif"/>
    <property type="match status" value="1"/>
</dbReference>
<evidence type="ECO:0000259" key="4">
    <source>
        <dbReference type="Pfam" id="PF24568"/>
    </source>
</evidence>